<dbReference type="KEGG" id="csep:CP523_13390"/>
<gene>
    <name evidence="2" type="ORF">CP523_13390</name>
    <name evidence="3" type="ORF">NH397_05785</name>
</gene>
<feature type="transmembrane region" description="Helical" evidence="1">
    <location>
        <begin position="45"/>
        <end position="72"/>
    </location>
</feature>
<keyword evidence="1" id="KW-0812">Transmembrane</keyword>
<evidence type="ECO:0000313" key="5">
    <source>
        <dbReference type="Proteomes" id="UP001055437"/>
    </source>
</evidence>
<dbReference type="EMBL" id="CP023671">
    <property type="protein sequence ID" value="AYE35340.1"/>
    <property type="molecule type" value="Genomic_DNA"/>
</dbReference>
<keyword evidence="1" id="KW-1133">Transmembrane helix</keyword>
<evidence type="ECO:0000313" key="4">
    <source>
        <dbReference type="Proteomes" id="UP000280586"/>
    </source>
</evidence>
<dbReference type="RefSeq" id="WP_066677530.1">
    <property type="nucleotide sequence ID" value="NZ_CABMIZ010000028.1"/>
</dbReference>
<keyword evidence="5" id="KW-1185">Reference proteome</keyword>
<dbReference type="OrthoDB" id="1631895at2"/>
<name>A0A9N7PK79_CLOSE</name>
<dbReference type="Proteomes" id="UP000280586">
    <property type="component" value="Chromosome"/>
</dbReference>
<dbReference type="Gene3D" id="1.10.1760.20">
    <property type="match status" value="1"/>
</dbReference>
<evidence type="ECO:0000313" key="3">
    <source>
        <dbReference type="EMBL" id="USS01938.1"/>
    </source>
</evidence>
<evidence type="ECO:0000256" key="1">
    <source>
        <dbReference type="SAM" id="Phobius"/>
    </source>
</evidence>
<proteinExistence type="predicted"/>
<dbReference type="EMBL" id="CP099799">
    <property type="protein sequence ID" value="USS01938.1"/>
    <property type="molecule type" value="Genomic_DNA"/>
</dbReference>
<accession>A0A9N7PK79</accession>
<dbReference type="GeneID" id="303561680"/>
<dbReference type="Proteomes" id="UP001055437">
    <property type="component" value="Chromosome"/>
</dbReference>
<organism evidence="2 4">
    <name type="scientific">Clostridium septicum</name>
    <dbReference type="NCBI Taxonomy" id="1504"/>
    <lineage>
        <taxon>Bacteria</taxon>
        <taxon>Bacillati</taxon>
        <taxon>Bacillota</taxon>
        <taxon>Clostridia</taxon>
        <taxon>Eubacteriales</taxon>
        <taxon>Clostridiaceae</taxon>
        <taxon>Clostridium</taxon>
    </lineage>
</organism>
<sequence length="180" mass="19483">MRTSIKVKEMVIAALLVALAIIIPIQFGFLKIIVGPFTATVASHVPMFIAMLISPITAIIVGVGSGIGFLLSGMPMHVVLRAFTHIIVGFVGAKIILKKRNFKQAIIVTAPIHGILEGLAVIPFGFNMYQVIIVTVIGTMIHHFIDGSLSFVLANSLAKVRKKDIYTTFNDKMSIDNIVV</sequence>
<protein>
    <submittedName>
        <fullName evidence="2">ECF transporter S component</fullName>
    </submittedName>
</protein>
<dbReference type="AlphaFoldDB" id="A0A9N7PK79"/>
<reference evidence="2 4" key="1">
    <citation type="submission" date="2017-09" db="EMBL/GenBank/DDBJ databases">
        <authorList>
            <person name="Thomas P."/>
            <person name="Seyboldt C."/>
        </authorList>
    </citation>
    <scope>NUCLEOTIDE SEQUENCE [LARGE SCALE GENOMIC DNA]</scope>
    <source>
        <strain evidence="2 4">DSM 7534</strain>
    </source>
</reference>
<keyword evidence="1" id="KW-0472">Membrane</keyword>
<reference evidence="3" key="2">
    <citation type="submission" date="2022-06" db="EMBL/GenBank/DDBJ databases">
        <authorList>
            <person name="Holder M.E."/>
            <person name="Ajami N.J."/>
            <person name="Petrosino J.F."/>
        </authorList>
    </citation>
    <scope>NUCLEOTIDE SEQUENCE</scope>
    <source>
        <strain evidence="3">RMA 8861</strain>
    </source>
</reference>
<feature type="transmembrane region" description="Helical" evidence="1">
    <location>
        <begin position="132"/>
        <end position="154"/>
    </location>
</feature>
<feature type="transmembrane region" description="Helical" evidence="1">
    <location>
        <begin position="104"/>
        <end position="126"/>
    </location>
</feature>
<evidence type="ECO:0000313" key="2">
    <source>
        <dbReference type="EMBL" id="AYE35340.1"/>
    </source>
</evidence>
<feature type="transmembrane region" description="Helical" evidence="1">
    <location>
        <begin position="12"/>
        <end position="33"/>
    </location>
</feature>